<reference evidence="1" key="1">
    <citation type="submission" date="2022-10" db="EMBL/GenBank/DDBJ databases">
        <title>Culturing micro-colonial fungi from biological soil crusts in the Mojave desert and describing Neophaeococcomyces mojavensis, and introducing the new genera and species Taxawa tesnikishii.</title>
        <authorList>
            <person name="Kurbessoian T."/>
            <person name="Stajich J.E."/>
        </authorList>
    </citation>
    <scope>NUCLEOTIDE SEQUENCE</scope>
    <source>
        <strain evidence="1">JES_112</strain>
    </source>
</reference>
<sequence>MRMEREVERIRSNGAREALPAEQIEMIVRTEIGSYTEEIHRLHHPSPPSETGSRTTDDSQSDTLEPTNSTWRYHLWYAMIAPSRKLGMKFFSTLIMIYSIISIEFMLKWNHISSVNNISSIGQLIPFVVGLTNVLKILIDIGHKYKTERAAWEAKRKASVSTNA</sequence>
<evidence type="ECO:0000313" key="2">
    <source>
        <dbReference type="Proteomes" id="UP001172386"/>
    </source>
</evidence>
<keyword evidence="2" id="KW-1185">Reference proteome</keyword>
<evidence type="ECO:0000313" key="1">
    <source>
        <dbReference type="EMBL" id="KAJ9652428.1"/>
    </source>
</evidence>
<accession>A0ACC2ZXM7</accession>
<dbReference type="EMBL" id="JAPDRQ010000199">
    <property type="protein sequence ID" value="KAJ9652428.1"/>
    <property type="molecule type" value="Genomic_DNA"/>
</dbReference>
<dbReference type="Proteomes" id="UP001172386">
    <property type="component" value="Unassembled WGS sequence"/>
</dbReference>
<protein>
    <submittedName>
        <fullName evidence="1">Uncharacterized protein</fullName>
    </submittedName>
</protein>
<proteinExistence type="predicted"/>
<organism evidence="1 2">
    <name type="scientific">Neophaeococcomyces mojaviensis</name>
    <dbReference type="NCBI Taxonomy" id="3383035"/>
    <lineage>
        <taxon>Eukaryota</taxon>
        <taxon>Fungi</taxon>
        <taxon>Dikarya</taxon>
        <taxon>Ascomycota</taxon>
        <taxon>Pezizomycotina</taxon>
        <taxon>Eurotiomycetes</taxon>
        <taxon>Chaetothyriomycetidae</taxon>
        <taxon>Chaetothyriales</taxon>
        <taxon>Chaetothyriales incertae sedis</taxon>
        <taxon>Neophaeococcomyces</taxon>
    </lineage>
</organism>
<name>A0ACC2ZXM7_9EURO</name>
<gene>
    <name evidence="1" type="ORF">H2198_008297</name>
</gene>
<comment type="caution">
    <text evidence="1">The sequence shown here is derived from an EMBL/GenBank/DDBJ whole genome shotgun (WGS) entry which is preliminary data.</text>
</comment>